<keyword evidence="2" id="KW-0472">Membrane</keyword>
<protein>
    <submittedName>
        <fullName evidence="3">Uncharacterized protein</fullName>
    </submittedName>
</protein>
<evidence type="ECO:0000313" key="3">
    <source>
        <dbReference type="EMBL" id="OYS70485.1"/>
    </source>
</evidence>
<dbReference type="RefSeq" id="WP_094536620.1">
    <property type="nucleotide sequence ID" value="NZ_NGPL01000015.1"/>
</dbReference>
<sequence length="103" mass="11723">MPHGFFGLGWGEVVSIVTLGTVIATYFKTSISRTAHESSRKDLEDLNSKLTDFKINISELSQLLKQLNRDLDGLTKRVDDHDKDIDNLQIEVAKIKEHLEEKK</sequence>
<reference evidence="4" key="1">
    <citation type="submission" date="2017-05" db="EMBL/GenBank/DDBJ databases">
        <authorList>
            <person name="Lin X.B."/>
            <person name="Stothard P."/>
            <person name="Tasseva G."/>
            <person name="Walter J."/>
        </authorList>
    </citation>
    <scope>NUCLEOTIDE SEQUENCE [LARGE SCALE GENOMIC DNA]</scope>
    <source>
        <strain evidence="4">114h</strain>
    </source>
</reference>
<keyword evidence="1" id="KW-0175">Coiled coil</keyword>
<keyword evidence="2" id="KW-1133">Transmembrane helix</keyword>
<evidence type="ECO:0000313" key="4">
    <source>
        <dbReference type="Proteomes" id="UP000215747"/>
    </source>
</evidence>
<feature type="coiled-coil region" evidence="1">
    <location>
        <begin position="43"/>
        <end position="98"/>
    </location>
</feature>
<keyword evidence="2" id="KW-0812">Transmembrane</keyword>
<feature type="transmembrane region" description="Helical" evidence="2">
    <location>
        <begin position="6"/>
        <end position="27"/>
    </location>
</feature>
<dbReference type="Gene3D" id="1.20.5.340">
    <property type="match status" value="1"/>
</dbReference>
<organism evidence="3 4">
    <name type="scientific">Limosilactobacillus reuteri</name>
    <name type="common">Lactobacillus reuteri</name>
    <dbReference type="NCBI Taxonomy" id="1598"/>
    <lineage>
        <taxon>Bacteria</taxon>
        <taxon>Bacillati</taxon>
        <taxon>Bacillota</taxon>
        <taxon>Bacilli</taxon>
        <taxon>Lactobacillales</taxon>
        <taxon>Lactobacillaceae</taxon>
        <taxon>Limosilactobacillus</taxon>
    </lineage>
</organism>
<proteinExistence type="predicted"/>
<name>A0A256SUE6_LIMRT</name>
<dbReference type="AlphaFoldDB" id="A0A256SUE6"/>
<gene>
    <name evidence="3" type="ORF">CBF96_01965</name>
</gene>
<dbReference type="Proteomes" id="UP000215747">
    <property type="component" value="Unassembled WGS sequence"/>
</dbReference>
<accession>A0A256SUE6</accession>
<dbReference type="EMBL" id="NGPL01000015">
    <property type="protein sequence ID" value="OYS70485.1"/>
    <property type="molecule type" value="Genomic_DNA"/>
</dbReference>
<evidence type="ECO:0000256" key="2">
    <source>
        <dbReference type="SAM" id="Phobius"/>
    </source>
</evidence>
<evidence type="ECO:0000256" key="1">
    <source>
        <dbReference type="SAM" id="Coils"/>
    </source>
</evidence>
<comment type="caution">
    <text evidence="3">The sequence shown here is derived from an EMBL/GenBank/DDBJ whole genome shotgun (WGS) entry which is preliminary data.</text>
</comment>
<reference evidence="3 4" key="2">
    <citation type="submission" date="2017-09" db="EMBL/GenBank/DDBJ databases">
        <title>Tripartite evolution among Lactobacillus johnsonii, Lactobacillus taiwanensis, Lactobacillus reuteri and their rodent host.</title>
        <authorList>
            <person name="Wang T."/>
            <person name="Knowles S."/>
            <person name="Cheng C."/>
        </authorList>
    </citation>
    <scope>NUCLEOTIDE SEQUENCE [LARGE SCALE GENOMIC DNA]</scope>
    <source>
        <strain evidence="3 4">114h</strain>
    </source>
</reference>